<dbReference type="PROSITE" id="PS50977">
    <property type="entry name" value="HTH_TETR_2"/>
    <property type="match status" value="1"/>
</dbReference>
<proteinExistence type="predicted"/>
<name>A0A2A4Z1S5_9PROT</name>
<keyword evidence="2 4" id="KW-0238">DNA-binding</keyword>
<reference key="1">
    <citation type="submission" date="2017-08" db="EMBL/GenBank/DDBJ databases">
        <title>A dynamic microbial community with high functional redundancy inhabits the cold, oxic subseafloor aquifer.</title>
        <authorList>
            <person name="Tully B.J."/>
            <person name="Wheat C.G."/>
            <person name="Glazer B.T."/>
            <person name="Huber J.A."/>
        </authorList>
    </citation>
    <scope>NUCLEOTIDE SEQUENCE [LARGE SCALE GENOMIC DNA]</scope>
</reference>
<evidence type="ECO:0000256" key="3">
    <source>
        <dbReference type="ARBA" id="ARBA00023163"/>
    </source>
</evidence>
<keyword evidence="1" id="KW-0805">Transcription regulation</keyword>
<dbReference type="AlphaFoldDB" id="A0A2A4Z1S5"/>
<dbReference type="Gene3D" id="1.10.357.10">
    <property type="entry name" value="Tetracycline Repressor, domain 2"/>
    <property type="match status" value="1"/>
</dbReference>
<keyword evidence="3" id="KW-0804">Transcription</keyword>
<dbReference type="InterPro" id="IPR009057">
    <property type="entry name" value="Homeodomain-like_sf"/>
</dbReference>
<reference evidence="6" key="2">
    <citation type="journal article" date="2018" name="ISME J.">
        <title>A dynamic microbial community with high functional redundancy inhabits the cold, oxic subseafloor aquifer.</title>
        <authorList>
            <person name="Tully B.J."/>
            <person name="Wheat C.G."/>
            <person name="Glazer B.T."/>
            <person name="Huber J.A."/>
        </authorList>
    </citation>
    <scope>NUCLEOTIDE SEQUENCE</scope>
    <source>
        <strain evidence="6">NORP83</strain>
    </source>
</reference>
<evidence type="ECO:0000313" key="6">
    <source>
        <dbReference type="EMBL" id="PCJ00967.1"/>
    </source>
</evidence>
<accession>A0A2A4Z1S5</accession>
<organism evidence="6">
    <name type="scientific">OCS116 cluster bacterium</name>
    <dbReference type="NCBI Taxonomy" id="2030921"/>
    <lineage>
        <taxon>Bacteria</taxon>
        <taxon>Pseudomonadati</taxon>
        <taxon>Pseudomonadota</taxon>
        <taxon>Alphaproteobacteria</taxon>
        <taxon>OCS116 cluster</taxon>
    </lineage>
</organism>
<dbReference type="EMBL" id="NVUS01000009">
    <property type="protein sequence ID" value="PCJ00967.1"/>
    <property type="molecule type" value="Genomic_DNA"/>
</dbReference>
<evidence type="ECO:0000259" key="5">
    <source>
        <dbReference type="PROSITE" id="PS50977"/>
    </source>
</evidence>
<dbReference type="FunFam" id="1.10.10.60:FF:000141">
    <property type="entry name" value="TetR family transcriptional regulator"/>
    <property type="match status" value="1"/>
</dbReference>
<evidence type="ECO:0000256" key="4">
    <source>
        <dbReference type="PROSITE-ProRule" id="PRU00335"/>
    </source>
</evidence>
<evidence type="ECO:0000256" key="2">
    <source>
        <dbReference type="ARBA" id="ARBA00023125"/>
    </source>
</evidence>
<dbReference type="PANTHER" id="PTHR30055:SF234">
    <property type="entry name" value="HTH-TYPE TRANSCRIPTIONAL REGULATOR BETI"/>
    <property type="match status" value="1"/>
</dbReference>
<gene>
    <name evidence="6" type="ORF">COB13_08360</name>
</gene>
<dbReference type="SUPFAM" id="SSF46689">
    <property type="entry name" value="Homeodomain-like"/>
    <property type="match status" value="1"/>
</dbReference>
<dbReference type="PANTHER" id="PTHR30055">
    <property type="entry name" value="HTH-TYPE TRANSCRIPTIONAL REGULATOR RUTR"/>
    <property type="match status" value="1"/>
</dbReference>
<dbReference type="PRINTS" id="PR00455">
    <property type="entry name" value="HTHTETR"/>
</dbReference>
<sequence>MVGKPQKRTIETKQNILTAAENLFDKNGFEATSMEQVASKAGVVKGTIFSHFGDKTSLLIAIKLKFLVNLLETQKSWLENANASNLSETLMQLYRPWLQIFRENPDFAQLFLVQSTLKSGVWTDEFVKLCGGFEQIIHDTLQTYNHEKLNASPTDTELSTQAMQAFYFHVLALYKGGYIKSPQAQETLLNQLITKWWAN</sequence>
<dbReference type="Pfam" id="PF00440">
    <property type="entry name" value="TetR_N"/>
    <property type="match status" value="1"/>
</dbReference>
<dbReference type="GO" id="GO:0003700">
    <property type="term" value="F:DNA-binding transcription factor activity"/>
    <property type="evidence" value="ECO:0007669"/>
    <property type="project" value="TreeGrafter"/>
</dbReference>
<dbReference type="InterPro" id="IPR050109">
    <property type="entry name" value="HTH-type_TetR-like_transc_reg"/>
</dbReference>
<dbReference type="GO" id="GO:0000976">
    <property type="term" value="F:transcription cis-regulatory region binding"/>
    <property type="evidence" value="ECO:0007669"/>
    <property type="project" value="TreeGrafter"/>
</dbReference>
<comment type="caution">
    <text evidence="6">The sequence shown here is derived from an EMBL/GenBank/DDBJ whole genome shotgun (WGS) entry which is preliminary data.</text>
</comment>
<evidence type="ECO:0000256" key="1">
    <source>
        <dbReference type="ARBA" id="ARBA00023015"/>
    </source>
</evidence>
<feature type="DNA-binding region" description="H-T-H motif" evidence="4">
    <location>
        <begin position="33"/>
        <end position="52"/>
    </location>
</feature>
<feature type="domain" description="HTH tetR-type" evidence="5">
    <location>
        <begin position="10"/>
        <end position="70"/>
    </location>
</feature>
<protein>
    <recommendedName>
        <fullName evidence="5">HTH tetR-type domain-containing protein</fullName>
    </recommendedName>
</protein>
<dbReference type="InterPro" id="IPR001647">
    <property type="entry name" value="HTH_TetR"/>
</dbReference>